<accession>A0A6J5Q7N4</accession>
<gene>
    <name evidence="2" type="ORF">UFOVP1247_230</name>
    <name evidence="1" type="ORF">UFOVP970_270</name>
</gene>
<protein>
    <submittedName>
        <fullName evidence="1">Uncharacterized protein</fullName>
    </submittedName>
</protein>
<evidence type="ECO:0000313" key="2">
    <source>
        <dbReference type="EMBL" id="CAB4193859.1"/>
    </source>
</evidence>
<name>A0A6J5Q7N4_9CAUD</name>
<dbReference type="EMBL" id="LR796916">
    <property type="protein sequence ID" value="CAB4175584.1"/>
    <property type="molecule type" value="Genomic_DNA"/>
</dbReference>
<organism evidence="1">
    <name type="scientific">uncultured Caudovirales phage</name>
    <dbReference type="NCBI Taxonomy" id="2100421"/>
    <lineage>
        <taxon>Viruses</taxon>
        <taxon>Duplodnaviria</taxon>
        <taxon>Heunggongvirae</taxon>
        <taxon>Uroviricota</taxon>
        <taxon>Caudoviricetes</taxon>
        <taxon>Peduoviridae</taxon>
        <taxon>Maltschvirus</taxon>
        <taxon>Maltschvirus maltsch</taxon>
    </lineage>
</organism>
<proteinExistence type="predicted"/>
<sequence>MSFILDYKNWTRLFEQAGSADISNVKSKAGFAGATPSTTSNTSALESFKAGLPNAVIIGEMAEDKALIRSANSKSTLSWTVGEKTVTAKNYIKFGTDIILNGDSGKPTAITVTGDDFLNKPIEASGNGIYVLGRALLLRSSEKLTGQSKIIIGLNTKTANSFVANANTAFQGPIGNFAQAALFTFIVSKAVVPSAGNTTNNVTTAKNLALKPDANPYKWVNQEAKPSVPSEYWERLYTVSPIDSKAFVDKIKAKQIATYTPELTGYVTEFTNVSFEPFITAYAERFKSFLQYKALEAGIDSSLFQDLFSYIDEWKTGQIAKKQAYSAEVTRTIQGLFALATTKGSVTQPAASAAGKVIKGTEGKIGQ</sequence>
<reference evidence="1" key="1">
    <citation type="submission" date="2020-05" db="EMBL/GenBank/DDBJ databases">
        <authorList>
            <person name="Chiriac C."/>
            <person name="Salcher M."/>
            <person name="Ghai R."/>
            <person name="Kavagutti S V."/>
        </authorList>
    </citation>
    <scope>NUCLEOTIDE SEQUENCE</scope>
</reference>
<dbReference type="EMBL" id="LR797195">
    <property type="protein sequence ID" value="CAB4193859.1"/>
    <property type="molecule type" value="Genomic_DNA"/>
</dbReference>
<evidence type="ECO:0000313" key="1">
    <source>
        <dbReference type="EMBL" id="CAB4175584.1"/>
    </source>
</evidence>